<dbReference type="STRING" id="439481.Aboo_0167"/>
<evidence type="ECO:0008006" key="3">
    <source>
        <dbReference type="Google" id="ProtNLM"/>
    </source>
</evidence>
<protein>
    <recommendedName>
        <fullName evidence="3">Bacterial Pleckstrin homology domain-containing protein</fullName>
    </recommendedName>
</protein>
<dbReference type="HOGENOM" id="CLU_1574882_0_0_2"/>
<evidence type="ECO:0000313" key="2">
    <source>
        <dbReference type="Proteomes" id="UP000001400"/>
    </source>
</evidence>
<organism evidence="1 2">
    <name type="scientific">Aciduliprofundum boonei (strain DSM 19572 / T469)</name>
    <dbReference type="NCBI Taxonomy" id="439481"/>
    <lineage>
        <taxon>Archaea</taxon>
        <taxon>Methanobacteriati</taxon>
        <taxon>Thermoplasmatota</taxon>
        <taxon>DHVE2 group</taxon>
        <taxon>Candidatus Aciduliprofundum</taxon>
    </lineage>
</organism>
<reference evidence="1" key="1">
    <citation type="submission" date="2010-02" db="EMBL/GenBank/DDBJ databases">
        <title>Complete sequence of Aciduliprofundum boonei T469.</title>
        <authorList>
            <consortium name="US DOE Joint Genome Institute"/>
            <person name="Lucas S."/>
            <person name="Copeland A."/>
            <person name="Lapidus A."/>
            <person name="Cheng J.-F."/>
            <person name="Bruce D."/>
            <person name="Goodwin L."/>
            <person name="Pitluck S."/>
            <person name="Saunders E."/>
            <person name="Detter J.C."/>
            <person name="Han C."/>
            <person name="Tapia R."/>
            <person name="Land M."/>
            <person name="Hauser L."/>
            <person name="Kyrpides N."/>
            <person name="Mikhailova N."/>
            <person name="Flores G."/>
            <person name="Reysenbach A.-L."/>
            <person name="Woyke T."/>
        </authorList>
    </citation>
    <scope>NUCLEOTIDE SEQUENCE</scope>
    <source>
        <strain evidence="1">T469</strain>
    </source>
</reference>
<dbReference type="eggNOG" id="arCOG03338">
    <property type="taxonomic scope" value="Archaea"/>
</dbReference>
<proteinExistence type="predicted"/>
<dbReference type="Proteomes" id="UP000001400">
    <property type="component" value="Chromosome"/>
</dbReference>
<sequence>MYEGNVKYEERMVFWLVLLILPPLAFIFLYIFLYQALIGPLGSKPAPQWFILTLTILFFALSYLFGSYKLVITDNSLIAGYPAYRIHLPWENVVSAEEEKGTMWKYGGYGIRIGKIKGEKVLVLSLPRTKYIRLKLKNSKWIYAIISTKDIESALNYIRQEIEIYRKD</sequence>
<name>B5IEV7_ACIB4</name>
<dbReference type="EMBL" id="CP001941">
    <property type="protein sequence ID" value="ADD07979.1"/>
    <property type="molecule type" value="Genomic_DNA"/>
</dbReference>
<accession>B5IEV7</accession>
<keyword evidence="2" id="KW-1185">Reference proteome</keyword>
<dbReference type="OrthoDB" id="70170at2157"/>
<gene>
    <name evidence="1" type="ordered locus">Aboo_0167</name>
</gene>
<evidence type="ECO:0000313" key="1">
    <source>
        <dbReference type="EMBL" id="ADD07979.1"/>
    </source>
</evidence>
<dbReference type="AlphaFoldDB" id="B5IEV7"/>
<dbReference type="KEGG" id="abi:Aboo_0167"/>